<reference evidence="4" key="1">
    <citation type="submission" date="2019-06" db="EMBL/GenBank/DDBJ databases">
        <title>The complete genome of Emcibacter congregatus ZYLT.</title>
        <authorList>
            <person name="Zhao Z."/>
        </authorList>
    </citation>
    <scope>NUCLEOTIDE SEQUENCE [LARGE SCALE GENOMIC DNA]</scope>
    <source>
        <strain evidence="4">MCCC 1A06723</strain>
    </source>
</reference>
<name>A0A501PLG1_9PROT</name>
<dbReference type="SUPFAM" id="SSF47240">
    <property type="entry name" value="Ferritin-like"/>
    <property type="match status" value="1"/>
</dbReference>
<evidence type="ECO:0000256" key="2">
    <source>
        <dbReference type="ARBA" id="ARBA00023033"/>
    </source>
</evidence>
<dbReference type="InterPro" id="IPR012078">
    <property type="entry name" value="MP_mOase_hydro"/>
</dbReference>
<sequence length="342" mass="39099">MRRLHVSLDIKTNVIEPRRQTYSHVARRLGSDKPASRYQEGTWDLQATEHFHYRPTWAPDRELYDTSLTAIEMQDWYAFNDPRQFYYGTYTMARNKMMETEEANFKFVEKRGLLDQVDPAWVNKVKHYLLPLRHFEWGGNMNGCHASDRAYGTAVSQTLLFAAMDRLGIAQIISRIGLLIDGNSGESLDEARSDWLEHGNWQPLRQMVEDTFVLDDWFEQAVAQYFCMDSVIFPLVYDHFDREGARHNGAAMSMLSEFMIDWFADECRWVDQLLKVTASESAGNAELLGSWVENWTVRTIDALRPLAADVLGDGADAVLEEIDANIQARAAKAGIKAQGAGK</sequence>
<dbReference type="Proteomes" id="UP000319148">
    <property type="component" value="Unassembled WGS sequence"/>
</dbReference>
<evidence type="ECO:0000256" key="1">
    <source>
        <dbReference type="ARBA" id="ARBA00023002"/>
    </source>
</evidence>
<dbReference type="AlphaFoldDB" id="A0A501PLG1"/>
<dbReference type="OrthoDB" id="9806768at2"/>
<dbReference type="EMBL" id="VFIY01000006">
    <property type="protein sequence ID" value="TPD60774.1"/>
    <property type="molecule type" value="Genomic_DNA"/>
</dbReference>
<evidence type="ECO:0000313" key="3">
    <source>
        <dbReference type="EMBL" id="TPD60774.1"/>
    </source>
</evidence>
<dbReference type="Gene3D" id="1.10.620.20">
    <property type="entry name" value="Ribonucleotide Reductase, subunit A"/>
    <property type="match status" value="1"/>
</dbReference>
<keyword evidence="2" id="KW-0503">Monooxygenase</keyword>
<keyword evidence="4" id="KW-1185">Reference proteome</keyword>
<dbReference type="InterPro" id="IPR003430">
    <property type="entry name" value="Phenol_Hydrox"/>
</dbReference>
<dbReference type="PIRSF" id="PIRSF000040">
    <property type="entry name" value="MMOH_comp"/>
    <property type="match status" value="1"/>
</dbReference>
<dbReference type="CDD" id="cd01058">
    <property type="entry name" value="AAMH_B"/>
    <property type="match status" value="1"/>
</dbReference>
<accession>A0A501PLG1</accession>
<dbReference type="GO" id="GO:0016709">
    <property type="term" value="F:oxidoreductase activity, acting on paired donors, with incorporation or reduction of molecular oxygen, NAD(P)H as one donor, and incorporation of one atom of oxygen"/>
    <property type="evidence" value="ECO:0007669"/>
    <property type="project" value="InterPro"/>
</dbReference>
<proteinExistence type="predicted"/>
<gene>
    <name evidence="3" type="ORF">FIV46_08615</name>
</gene>
<organism evidence="3 4">
    <name type="scientific">Emcibacter nanhaiensis</name>
    <dbReference type="NCBI Taxonomy" id="1505037"/>
    <lineage>
        <taxon>Bacteria</taxon>
        <taxon>Pseudomonadati</taxon>
        <taxon>Pseudomonadota</taxon>
        <taxon>Alphaproteobacteria</taxon>
        <taxon>Emcibacterales</taxon>
        <taxon>Emcibacteraceae</taxon>
        <taxon>Emcibacter</taxon>
    </lineage>
</organism>
<dbReference type="InterPro" id="IPR009078">
    <property type="entry name" value="Ferritin-like_SF"/>
</dbReference>
<dbReference type="Pfam" id="PF02332">
    <property type="entry name" value="Phenol_Hydrox"/>
    <property type="match status" value="1"/>
</dbReference>
<keyword evidence="1" id="KW-0560">Oxidoreductase</keyword>
<comment type="caution">
    <text evidence="3">The sequence shown here is derived from an EMBL/GenBank/DDBJ whole genome shotgun (WGS) entry which is preliminary data.</text>
</comment>
<protein>
    <submittedName>
        <fullName evidence="3">Phenol hydroxylase</fullName>
    </submittedName>
</protein>
<evidence type="ECO:0000313" key="4">
    <source>
        <dbReference type="Proteomes" id="UP000319148"/>
    </source>
</evidence>
<dbReference type="InterPro" id="IPR012348">
    <property type="entry name" value="RNR-like"/>
</dbReference>